<reference evidence="3 4" key="1">
    <citation type="submission" date="2022-04" db="EMBL/GenBank/DDBJ databases">
        <title>Gracilibacillus sp. isolated from saltern.</title>
        <authorList>
            <person name="Won M."/>
            <person name="Lee C.-M."/>
            <person name="Woen H.-Y."/>
            <person name="Kwon S.-W."/>
        </authorList>
    </citation>
    <scope>NUCLEOTIDE SEQUENCE [LARGE SCALE GENOMIC DNA]</scope>
    <source>
        <strain evidence="3 4">SSWR10-1</strain>
    </source>
</reference>
<dbReference type="EMBL" id="CP095072">
    <property type="protein sequence ID" value="UOQ49620.1"/>
    <property type="molecule type" value="Genomic_DNA"/>
</dbReference>
<dbReference type="InterPro" id="IPR044946">
    <property type="entry name" value="Restrct_endonuc_typeI_TRD_sf"/>
</dbReference>
<keyword evidence="3" id="KW-0255">Endonuclease</keyword>
<evidence type="ECO:0000256" key="1">
    <source>
        <dbReference type="ARBA" id="ARBA00022747"/>
    </source>
</evidence>
<dbReference type="PANTHER" id="PTHR30408">
    <property type="entry name" value="TYPE-1 RESTRICTION ENZYME ECOKI SPECIFICITY PROTEIN"/>
    <property type="match status" value="1"/>
</dbReference>
<accession>A0ABY4EZA9</accession>
<dbReference type="SUPFAM" id="SSF116734">
    <property type="entry name" value="DNA methylase specificity domain"/>
    <property type="match status" value="1"/>
</dbReference>
<dbReference type="RefSeq" id="WP_244722103.1">
    <property type="nucleotide sequence ID" value="NZ_CP095072.1"/>
</dbReference>
<organism evidence="3 4">
    <name type="scientific">Gracilibacillus caseinilyticus</name>
    <dbReference type="NCBI Taxonomy" id="2932256"/>
    <lineage>
        <taxon>Bacteria</taxon>
        <taxon>Bacillati</taxon>
        <taxon>Bacillota</taxon>
        <taxon>Bacilli</taxon>
        <taxon>Bacillales</taxon>
        <taxon>Bacillaceae</taxon>
        <taxon>Gracilibacillus</taxon>
    </lineage>
</organism>
<dbReference type="GO" id="GO:0004519">
    <property type="term" value="F:endonuclease activity"/>
    <property type="evidence" value="ECO:0007669"/>
    <property type="project" value="UniProtKB-KW"/>
</dbReference>
<keyword evidence="2" id="KW-0238">DNA-binding</keyword>
<gene>
    <name evidence="3" type="ORF">MUN88_05940</name>
</gene>
<keyword evidence="3" id="KW-0540">Nuclease</keyword>
<dbReference type="InterPro" id="IPR052021">
    <property type="entry name" value="Type-I_RS_S_subunit"/>
</dbReference>
<keyword evidence="3" id="KW-0378">Hydrolase</keyword>
<dbReference type="Gene3D" id="3.90.220.20">
    <property type="entry name" value="DNA methylase specificity domains"/>
    <property type="match status" value="1"/>
</dbReference>
<name>A0ABY4EZA9_9BACI</name>
<sequence>MQLGDIAKIKTGLVLSRKKANAEYDAKAKYNLLTLRNISEDGIIHNESFEVFVSKDELDNHYFTEEGDVLMRLSHPHTSVYIDKQHRGLLVPSYFAIIKADQTEFLPEYVAWYLNSSEVKKELERSQAGSRIPSTNKNVLKTLPVAKTTLSKQKALIELLMLHQKEKTLYKMLIEEKELWFKGISNQILKESF</sequence>
<protein>
    <submittedName>
        <fullName evidence="3">Restriction endonuclease subunit S</fullName>
    </submittedName>
</protein>
<keyword evidence="4" id="KW-1185">Reference proteome</keyword>
<evidence type="ECO:0000256" key="2">
    <source>
        <dbReference type="ARBA" id="ARBA00023125"/>
    </source>
</evidence>
<proteinExistence type="predicted"/>
<keyword evidence="1" id="KW-0680">Restriction system</keyword>
<dbReference type="PANTHER" id="PTHR30408:SF12">
    <property type="entry name" value="TYPE I RESTRICTION ENZYME MJAVIII SPECIFICITY SUBUNIT"/>
    <property type="match status" value="1"/>
</dbReference>
<evidence type="ECO:0000313" key="4">
    <source>
        <dbReference type="Proteomes" id="UP000831782"/>
    </source>
</evidence>
<dbReference type="Proteomes" id="UP000831782">
    <property type="component" value="Chromosome"/>
</dbReference>
<evidence type="ECO:0000313" key="3">
    <source>
        <dbReference type="EMBL" id="UOQ49620.1"/>
    </source>
</evidence>